<keyword evidence="1" id="KW-0472">Membrane</keyword>
<accession>A0ABS4H8Q4</accession>
<feature type="transmembrane region" description="Helical" evidence="1">
    <location>
        <begin position="21"/>
        <end position="44"/>
    </location>
</feature>
<keyword evidence="1" id="KW-1133">Transmembrane helix</keyword>
<feature type="transmembrane region" description="Helical" evidence="1">
    <location>
        <begin position="123"/>
        <end position="150"/>
    </location>
</feature>
<evidence type="ECO:0000313" key="2">
    <source>
        <dbReference type="EMBL" id="MBP1947119.1"/>
    </source>
</evidence>
<evidence type="ECO:0000256" key="1">
    <source>
        <dbReference type="SAM" id="Phobius"/>
    </source>
</evidence>
<sequence length="163" mass="17933">MSIIKQELVLTPTTYRLQIGIALCSIIFTIGTTLQNFVIVNISLIETMMQMADAPNPEGQAPGFTNGFRLVGCIYIIGNALGILAFRVRSTILWWVILVVNFTQGLGFVMIPSSMWVAAISEYGIWGILPSAITDGGAIILAIIMIYTMVKYRSTWAQQRLAV</sequence>
<evidence type="ECO:0000313" key="3">
    <source>
        <dbReference type="Proteomes" id="UP001519328"/>
    </source>
</evidence>
<name>A0ABS4H8Q4_9BACI</name>
<evidence type="ECO:0008006" key="4">
    <source>
        <dbReference type="Google" id="ProtNLM"/>
    </source>
</evidence>
<keyword evidence="3" id="KW-1185">Reference proteome</keyword>
<proteinExistence type="predicted"/>
<dbReference type="Proteomes" id="UP001519328">
    <property type="component" value="Unassembled WGS sequence"/>
</dbReference>
<feature type="transmembrane region" description="Helical" evidence="1">
    <location>
        <begin position="92"/>
        <end position="111"/>
    </location>
</feature>
<feature type="transmembrane region" description="Helical" evidence="1">
    <location>
        <begin position="64"/>
        <end position="85"/>
    </location>
</feature>
<dbReference type="EMBL" id="JAGGKK010000001">
    <property type="protein sequence ID" value="MBP1947119.1"/>
    <property type="molecule type" value="Genomic_DNA"/>
</dbReference>
<comment type="caution">
    <text evidence="2">The sequence shown here is derived from an EMBL/GenBank/DDBJ whole genome shotgun (WGS) entry which is preliminary data.</text>
</comment>
<keyword evidence="1" id="KW-0812">Transmembrane</keyword>
<dbReference type="RefSeq" id="WP_209478787.1">
    <property type="nucleotide sequence ID" value="NZ_JAGGKK010000001.1"/>
</dbReference>
<protein>
    <recommendedName>
        <fullName evidence="4">DUF2127 domain-containing protein</fullName>
    </recommendedName>
</protein>
<gene>
    <name evidence="2" type="ORF">J2Z82_000042</name>
</gene>
<organism evidence="2 3">
    <name type="scientific">Virgibacillus litoralis</name>
    <dbReference type="NCBI Taxonomy" id="578221"/>
    <lineage>
        <taxon>Bacteria</taxon>
        <taxon>Bacillati</taxon>
        <taxon>Bacillota</taxon>
        <taxon>Bacilli</taxon>
        <taxon>Bacillales</taxon>
        <taxon>Bacillaceae</taxon>
        <taxon>Virgibacillus</taxon>
    </lineage>
</organism>
<reference evidence="2 3" key="1">
    <citation type="submission" date="2021-03" db="EMBL/GenBank/DDBJ databases">
        <title>Genomic Encyclopedia of Type Strains, Phase IV (KMG-IV): sequencing the most valuable type-strain genomes for metagenomic binning, comparative biology and taxonomic classification.</title>
        <authorList>
            <person name="Goeker M."/>
        </authorList>
    </citation>
    <scope>NUCLEOTIDE SEQUENCE [LARGE SCALE GENOMIC DNA]</scope>
    <source>
        <strain evidence="2 3">DSM 21085</strain>
    </source>
</reference>